<gene>
    <name evidence="1" type="ORF">CK203_023669</name>
</gene>
<organism evidence="1 2">
    <name type="scientific">Vitis vinifera</name>
    <name type="common">Grape</name>
    <dbReference type="NCBI Taxonomy" id="29760"/>
    <lineage>
        <taxon>Eukaryota</taxon>
        <taxon>Viridiplantae</taxon>
        <taxon>Streptophyta</taxon>
        <taxon>Embryophyta</taxon>
        <taxon>Tracheophyta</taxon>
        <taxon>Spermatophyta</taxon>
        <taxon>Magnoliopsida</taxon>
        <taxon>eudicotyledons</taxon>
        <taxon>Gunneridae</taxon>
        <taxon>Pentapetalae</taxon>
        <taxon>rosids</taxon>
        <taxon>Vitales</taxon>
        <taxon>Vitaceae</taxon>
        <taxon>Viteae</taxon>
        <taxon>Vitis</taxon>
    </lineage>
</organism>
<name>A0A438JBM6_VITVI</name>
<proteinExistence type="predicted"/>
<reference evidence="1 2" key="1">
    <citation type="journal article" date="2018" name="PLoS Genet.">
        <title>Population sequencing reveals clonal diversity and ancestral inbreeding in the grapevine cultivar Chardonnay.</title>
        <authorList>
            <person name="Roach M.J."/>
            <person name="Johnson D.L."/>
            <person name="Bohlmann J."/>
            <person name="van Vuuren H.J."/>
            <person name="Jones S.J."/>
            <person name="Pretorius I.S."/>
            <person name="Schmidt S.A."/>
            <person name="Borneman A.R."/>
        </authorList>
    </citation>
    <scope>NUCLEOTIDE SEQUENCE [LARGE SCALE GENOMIC DNA]</scope>
    <source>
        <strain evidence="2">cv. Chardonnay</strain>
        <tissue evidence="1">Leaf</tissue>
    </source>
</reference>
<dbReference type="Proteomes" id="UP000288805">
    <property type="component" value="Unassembled WGS sequence"/>
</dbReference>
<sequence>MYAPNEDNMNTVMRILKYLKGSPEKGLLFAKNNHLEIEAYPDTNWASSASDRRTTSRHCTFIGVIGHVMGMHTTAPGLERSHEASLFPKSGIGLSQYIVSGEVQKIFRQQSFLPTLF</sequence>
<evidence type="ECO:0008006" key="3">
    <source>
        <dbReference type="Google" id="ProtNLM"/>
    </source>
</evidence>
<dbReference type="EMBL" id="QGNW01000051">
    <property type="protein sequence ID" value="RVX06350.1"/>
    <property type="molecule type" value="Genomic_DNA"/>
</dbReference>
<evidence type="ECO:0000313" key="1">
    <source>
        <dbReference type="EMBL" id="RVX06350.1"/>
    </source>
</evidence>
<protein>
    <recommendedName>
        <fullName evidence="3">Retrovirus-related Pol polyprotein from transposon RE1</fullName>
    </recommendedName>
</protein>
<dbReference type="AlphaFoldDB" id="A0A438JBM6"/>
<dbReference type="PANTHER" id="PTHR11439:SF467">
    <property type="entry name" value="INTEGRASE CATALYTIC DOMAIN-CONTAINING PROTEIN"/>
    <property type="match status" value="1"/>
</dbReference>
<accession>A0A438JBM6</accession>
<comment type="caution">
    <text evidence="1">The sequence shown here is derived from an EMBL/GenBank/DDBJ whole genome shotgun (WGS) entry which is preliminary data.</text>
</comment>
<dbReference type="PANTHER" id="PTHR11439">
    <property type="entry name" value="GAG-POL-RELATED RETROTRANSPOSON"/>
    <property type="match status" value="1"/>
</dbReference>
<evidence type="ECO:0000313" key="2">
    <source>
        <dbReference type="Proteomes" id="UP000288805"/>
    </source>
</evidence>